<reference evidence="2 3" key="1">
    <citation type="submission" date="2024-03" db="EMBL/GenBank/DDBJ databases">
        <title>The Acrasis kona genome and developmental transcriptomes reveal deep origins of eukaryotic multicellular pathways.</title>
        <authorList>
            <person name="Sheikh S."/>
            <person name="Fu C.-J."/>
            <person name="Brown M.W."/>
            <person name="Baldauf S.L."/>
        </authorList>
    </citation>
    <scope>NUCLEOTIDE SEQUENCE [LARGE SCALE GENOMIC DNA]</scope>
    <source>
        <strain evidence="2 3">ATCC MYA-3509</strain>
    </source>
</reference>
<protein>
    <submittedName>
        <fullName evidence="2">Exd2</fullName>
    </submittedName>
</protein>
<name>A0AAW2Z8G6_9EUKA</name>
<dbReference type="AlphaFoldDB" id="A0AAW2Z8G6"/>
<organism evidence="2 3">
    <name type="scientific">Acrasis kona</name>
    <dbReference type="NCBI Taxonomy" id="1008807"/>
    <lineage>
        <taxon>Eukaryota</taxon>
        <taxon>Discoba</taxon>
        <taxon>Heterolobosea</taxon>
        <taxon>Tetramitia</taxon>
        <taxon>Eutetramitia</taxon>
        <taxon>Acrasidae</taxon>
        <taxon>Acrasis</taxon>
    </lineage>
</organism>
<gene>
    <name evidence="2" type="ORF">AKO1_003105</name>
</gene>
<sequence length="320" mass="37234">MEQEDTPPAPDQEAQGVLHFTPRSKRRVKNRTSKTKTEENKKQIRVLGHAVLTKPAYDDCSLLSPEGELMARINIKRFNWYLNRGLATKISDNEIKLNFVPRGNGNANDPFYLEKLSNRCVCCGDESNYTKHHIIPHEYRKHFPKEFKSRSNHDVVLLCAKCHEDYETEAMKFKKEMIVGKMGVDVHGSGITKNVEKAKVKSAANAIKNHYDKLPQDRARDYIILINTFLKKHDFDVVPTKEELEEISNMSDLDGVEDFSSHGEQVVSILIKDHVERRDYEAVTKKLDEFCISWRRHFVQFMKPKYLSEHWSVERSLERT</sequence>
<comment type="caution">
    <text evidence="2">The sequence shown here is derived from an EMBL/GenBank/DDBJ whole genome shotgun (WGS) entry which is preliminary data.</text>
</comment>
<keyword evidence="3" id="KW-1185">Reference proteome</keyword>
<evidence type="ECO:0000313" key="3">
    <source>
        <dbReference type="Proteomes" id="UP001431209"/>
    </source>
</evidence>
<evidence type="ECO:0000256" key="1">
    <source>
        <dbReference type="SAM" id="MobiDB-lite"/>
    </source>
</evidence>
<accession>A0AAW2Z8G6</accession>
<evidence type="ECO:0000313" key="2">
    <source>
        <dbReference type="EMBL" id="KAL0485533.1"/>
    </source>
</evidence>
<proteinExistence type="predicted"/>
<feature type="compositionally biased region" description="Basic residues" evidence="1">
    <location>
        <begin position="22"/>
        <end position="34"/>
    </location>
</feature>
<feature type="region of interest" description="Disordered" evidence="1">
    <location>
        <begin position="1"/>
        <end position="40"/>
    </location>
</feature>
<dbReference type="EMBL" id="JAOPGA020001145">
    <property type="protein sequence ID" value="KAL0485533.1"/>
    <property type="molecule type" value="Genomic_DNA"/>
</dbReference>
<dbReference type="Proteomes" id="UP001431209">
    <property type="component" value="Unassembled WGS sequence"/>
</dbReference>